<proteinExistence type="predicted"/>
<dbReference type="GeneID" id="116299067"/>
<dbReference type="AlphaFoldDB" id="A0A6P8ICN8"/>
<keyword evidence="2" id="KW-1185">Reference proteome</keyword>
<keyword evidence="1" id="KW-0732">Signal</keyword>
<evidence type="ECO:0000313" key="3">
    <source>
        <dbReference type="RefSeq" id="XP_031563562.1"/>
    </source>
</evidence>
<evidence type="ECO:0000313" key="2">
    <source>
        <dbReference type="Proteomes" id="UP000515163"/>
    </source>
</evidence>
<organism evidence="2 3">
    <name type="scientific">Actinia tenebrosa</name>
    <name type="common">Australian red waratah sea anemone</name>
    <dbReference type="NCBI Taxonomy" id="6105"/>
    <lineage>
        <taxon>Eukaryota</taxon>
        <taxon>Metazoa</taxon>
        <taxon>Cnidaria</taxon>
        <taxon>Anthozoa</taxon>
        <taxon>Hexacorallia</taxon>
        <taxon>Actiniaria</taxon>
        <taxon>Actiniidae</taxon>
        <taxon>Actinia</taxon>
    </lineage>
</organism>
<feature type="chain" id="PRO_5027538382" evidence="1">
    <location>
        <begin position="22"/>
        <end position="242"/>
    </location>
</feature>
<gene>
    <name evidence="3" type="primary">LOC116299067</name>
</gene>
<dbReference type="Proteomes" id="UP000515163">
    <property type="component" value="Unplaced"/>
</dbReference>
<dbReference type="InParanoid" id="A0A6P8ICN8"/>
<sequence>MALCWGFVVALVALNLGLSEAQSNINSTVAIIVNPDSTTPADAGPVVPTTQMGATTAQTVETTAAVIVPATSTLSPCRFYTYLIVSFKSKSGCPVAKDALLKSKFGSFYANPMFDLKNIAFNVIREPACQFNFTFTFGSKLTMYDISEVFEDELKRIDNTVDTLRLTDIITYVNVAGVKLGDFKVAAGDCKKICCDVGPGSPITLYRDCEPSCKCRSYKLKKVEPNCMNICPQVCSGEPNSC</sequence>
<dbReference type="RefSeq" id="XP_031563562.1">
    <property type="nucleotide sequence ID" value="XM_031707702.1"/>
</dbReference>
<dbReference type="KEGG" id="aten:116299067"/>
<accession>A0A6P8ICN8</accession>
<evidence type="ECO:0000256" key="1">
    <source>
        <dbReference type="SAM" id="SignalP"/>
    </source>
</evidence>
<reference evidence="3" key="1">
    <citation type="submission" date="2025-08" db="UniProtKB">
        <authorList>
            <consortium name="RefSeq"/>
        </authorList>
    </citation>
    <scope>IDENTIFICATION</scope>
    <source>
        <tissue evidence="3">Tentacle</tissue>
    </source>
</reference>
<feature type="signal peptide" evidence="1">
    <location>
        <begin position="1"/>
        <end position="21"/>
    </location>
</feature>
<name>A0A6P8ICN8_ACTTE</name>
<protein>
    <submittedName>
        <fullName evidence="3">Uncharacterized protein LOC116299067</fullName>
    </submittedName>
</protein>